<name>A0AAV2NC76_9HYME</name>
<dbReference type="Proteomes" id="UP001497644">
    <property type="component" value="Chromosome 12"/>
</dbReference>
<dbReference type="AlphaFoldDB" id="A0AAV2NC76"/>
<accession>A0AAV2NC76</accession>
<evidence type="ECO:0000256" key="1">
    <source>
        <dbReference type="SAM" id="MobiDB-lite"/>
    </source>
</evidence>
<organism evidence="2 3">
    <name type="scientific">Lasius platythorax</name>
    <dbReference type="NCBI Taxonomy" id="488582"/>
    <lineage>
        <taxon>Eukaryota</taxon>
        <taxon>Metazoa</taxon>
        <taxon>Ecdysozoa</taxon>
        <taxon>Arthropoda</taxon>
        <taxon>Hexapoda</taxon>
        <taxon>Insecta</taxon>
        <taxon>Pterygota</taxon>
        <taxon>Neoptera</taxon>
        <taxon>Endopterygota</taxon>
        <taxon>Hymenoptera</taxon>
        <taxon>Apocrita</taxon>
        <taxon>Aculeata</taxon>
        <taxon>Formicoidea</taxon>
        <taxon>Formicidae</taxon>
        <taxon>Formicinae</taxon>
        <taxon>Lasius</taxon>
        <taxon>Lasius</taxon>
    </lineage>
</organism>
<gene>
    <name evidence="2" type="ORF">LPLAT_LOCUS2902</name>
</gene>
<reference evidence="2" key="1">
    <citation type="submission" date="2024-04" db="EMBL/GenBank/DDBJ databases">
        <authorList>
            <consortium name="Molecular Ecology Group"/>
        </authorList>
    </citation>
    <scope>NUCLEOTIDE SEQUENCE</scope>
</reference>
<evidence type="ECO:0000313" key="3">
    <source>
        <dbReference type="Proteomes" id="UP001497644"/>
    </source>
</evidence>
<evidence type="ECO:0000313" key="2">
    <source>
        <dbReference type="EMBL" id="CAL1676786.1"/>
    </source>
</evidence>
<feature type="region of interest" description="Disordered" evidence="1">
    <location>
        <begin position="1"/>
        <end position="23"/>
    </location>
</feature>
<sequence length="154" mass="17778">MHDGSINRGGRRGRKPAELRASQQPPTHLLLDFLPTWPIPLESAYLNSRALVKPGYYYTRVENTYRDSRDRYCNSKRVFLSRKPSGNSMKPDSGRERSAWHAGYAGKCDYYCNSLKFDVKEPAIQSDKSSNIRTFAIRREIRITLIIKSIFPSF</sequence>
<keyword evidence="3" id="KW-1185">Reference proteome</keyword>
<protein>
    <submittedName>
        <fullName evidence="2">Uncharacterized protein</fullName>
    </submittedName>
</protein>
<dbReference type="EMBL" id="OZ034835">
    <property type="protein sequence ID" value="CAL1676786.1"/>
    <property type="molecule type" value="Genomic_DNA"/>
</dbReference>
<proteinExistence type="predicted"/>